<sequence>MIGTQALRKILGDRKMIKVTTGDVIRQLVSRGVFELKKDAEYQIGIKNEQIVVNKNGSAEIAYLGNTLESVIQLADMFKKIGTKEQQKQINTALSDLVTIGDYWNEA</sequence>
<dbReference type="EMBL" id="KN050674">
    <property type="protein sequence ID" value="KFL97906.1"/>
    <property type="molecule type" value="Genomic_DNA"/>
</dbReference>
<evidence type="ECO:0008006" key="3">
    <source>
        <dbReference type="Google" id="ProtNLM"/>
    </source>
</evidence>
<dbReference type="AlphaFoldDB" id="A0AB34P293"/>
<evidence type="ECO:0000313" key="1">
    <source>
        <dbReference type="EMBL" id="KFL97906.1"/>
    </source>
</evidence>
<organism evidence="1 2">
    <name type="scientific">Lactobacillus gasseri SV-16A-US</name>
    <dbReference type="NCBI Taxonomy" id="575604"/>
    <lineage>
        <taxon>Bacteria</taxon>
        <taxon>Bacillati</taxon>
        <taxon>Bacillota</taxon>
        <taxon>Bacilli</taxon>
        <taxon>Lactobacillales</taxon>
        <taxon>Lactobacillaceae</taxon>
        <taxon>Lactobacillus</taxon>
    </lineage>
</organism>
<reference evidence="1 2" key="1">
    <citation type="submission" date="2010-03" db="EMBL/GenBank/DDBJ databases">
        <title>The Genome Sequence of Lactobacillus gasseri strain SV-16A-US.</title>
        <authorList>
            <consortium name="The Broad Institute Genome Sequencing Platform"/>
            <person name="Ward D."/>
            <person name="Earl A."/>
            <person name="Feldgarden M."/>
            <person name="Gevers D."/>
            <person name="Young S.K."/>
            <person name="Zeng Q."/>
            <person name="Koehrsen M."/>
            <person name="Alvarado L."/>
            <person name="Berlin A."/>
            <person name="Bochicchio J."/>
            <person name="Borenstein D."/>
            <person name="Chapman S.B."/>
            <person name="Chen Z."/>
            <person name="Engels R."/>
            <person name="Freedman E."/>
            <person name="Gellesch M."/>
            <person name="Goldberg J."/>
            <person name="Griggs A."/>
            <person name="Gujja S."/>
            <person name="Heilman E."/>
            <person name="Heiman D."/>
            <person name="Hepburn T."/>
            <person name="Howarth C."/>
            <person name="Jen D."/>
            <person name="Larson L."/>
            <person name="Mehta T."/>
            <person name="Park D."/>
            <person name="Pearson M."/>
            <person name="Roberts A."/>
            <person name="Saif S."/>
            <person name="Shea T."/>
            <person name="Shenoy N."/>
            <person name="Sisk P."/>
            <person name="Stolte C."/>
            <person name="Sykes S."/>
            <person name="Thomson T."/>
            <person name="Walk T."/>
            <person name="White J."/>
            <person name="Yandava C."/>
            <person name="Liu Y."/>
            <person name="Xu Q."/>
            <person name="Haas B."/>
            <person name="Nusbaum C."/>
            <person name="Birren B."/>
        </authorList>
    </citation>
    <scope>NUCLEOTIDE SEQUENCE [LARGE SCALE GENOMIC DNA]</scope>
    <source>
        <strain evidence="1 2">SV-16A-US</strain>
    </source>
</reference>
<gene>
    <name evidence="1" type="ORF">HMPREF5175_00747</name>
</gene>
<protein>
    <recommendedName>
        <fullName evidence="3">Phage protein</fullName>
    </recommendedName>
</protein>
<name>A0AB34P293_LACGS</name>
<dbReference type="Proteomes" id="UP000030761">
    <property type="component" value="Unassembled WGS sequence"/>
</dbReference>
<evidence type="ECO:0000313" key="2">
    <source>
        <dbReference type="Proteomes" id="UP000030761"/>
    </source>
</evidence>
<accession>A0AB34P293</accession>
<proteinExistence type="predicted"/>